<protein>
    <recommendedName>
        <fullName evidence="10">Calcineurin-like phosphoesterase domain-containing protein</fullName>
    </recommendedName>
</protein>
<feature type="transmembrane region" description="Helical" evidence="2">
    <location>
        <begin position="562"/>
        <end position="582"/>
    </location>
</feature>
<evidence type="ECO:0000256" key="3">
    <source>
        <dbReference type="SAM" id="SignalP"/>
    </source>
</evidence>
<feature type="transmembrane region" description="Helical" evidence="2">
    <location>
        <begin position="537"/>
        <end position="556"/>
    </location>
</feature>
<dbReference type="Pfam" id="PF24384">
    <property type="entry name" value="Ig_TMM62"/>
    <property type="match status" value="1"/>
</dbReference>
<evidence type="ECO:0000256" key="2">
    <source>
        <dbReference type="SAM" id="Phobius"/>
    </source>
</evidence>
<feature type="transmembrane region" description="Helical" evidence="2">
    <location>
        <begin position="440"/>
        <end position="459"/>
    </location>
</feature>
<dbReference type="OrthoDB" id="27234at2759"/>
<reference evidence="7" key="1">
    <citation type="submission" date="2021-02" db="EMBL/GenBank/DDBJ databases">
        <authorList>
            <person name="Nowell W R."/>
        </authorList>
    </citation>
    <scope>NUCLEOTIDE SEQUENCE</scope>
</reference>
<evidence type="ECO:0000313" key="8">
    <source>
        <dbReference type="EMBL" id="CAF3644429.1"/>
    </source>
</evidence>
<dbReference type="AlphaFoldDB" id="A0A813WKB1"/>
<dbReference type="InterPro" id="IPR056229">
    <property type="entry name" value="Ig_TMM62"/>
</dbReference>
<evidence type="ECO:0000259" key="6">
    <source>
        <dbReference type="Pfam" id="PF24394"/>
    </source>
</evidence>
<dbReference type="Pfam" id="PF00149">
    <property type="entry name" value="Metallophos"/>
    <property type="match status" value="1"/>
</dbReference>
<evidence type="ECO:0000313" key="7">
    <source>
        <dbReference type="EMBL" id="CAF0856662.1"/>
    </source>
</evidence>
<sequence length="610" mass="71680">MILLKWVFNTFTLILLILTLIDLSWQQQDEFLDSTAKHLFWFVQVTDLHISHYGHETRLSDFKQFINEIIIKLIKPAVVIASGDLVHNLDRTFDSRQYESEWIRYQQVLLETNVTQHTKWLDIRGNHDVFMDAEPESSKSFYRQYSQQGRLHSSSYQYTLKTSDGDQYSFVGIDMCPKPAPGIAMNFFGHLTKSEMRHLEQLTKEIHHSNVTIYFGHYPLSFTYSSKVQEKIMRNGLVYLNGHLHAGIPHLYAHHSSGLLELELADWKQHRRFRLVTIDSGLLAFRDFQFNNQKLIYAVITHPKESRFRTVREPLARLKQRTHIRILIFSHHPILTVHVTIDSDFIGNAVQSVDNLQLFVLKWNPTKYDDDKDHKMIVQIKDIENNAEELREEFSLSTKIRKSQWWKRSQLVLIVHQPTFVILCCYCLHKRLTALCSIDLTFYSLVGFTLYFFVGPWYIGYLTDGYLGAVFMWGLVIKGIYIKPDMPFIITKLFLCLFPYTFAISSCVYHRYQQLQSQQSKLSVSQSFRAKCCRFPYRYLIFGWSISFLIGWSVMVTRAYRFGWLLSPFGLMLVIAAAYLFYKAHVLQMKDFRRIGEKNRSLPEQLALSA</sequence>
<dbReference type="EMBL" id="CAJNOQ010000977">
    <property type="protein sequence ID" value="CAF0856662.1"/>
    <property type="molecule type" value="Genomic_DNA"/>
</dbReference>
<dbReference type="InterPro" id="IPR029052">
    <property type="entry name" value="Metallo-depent_PP-like"/>
</dbReference>
<dbReference type="SUPFAM" id="SSF56300">
    <property type="entry name" value="Metallo-dependent phosphatases"/>
    <property type="match status" value="1"/>
</dbReference>
<name>A0A813WKB1_9BILA</name>
<comment type="caution">
    <text evidence="7">The sequence shown here is derived from an EMBL/GenBank/DDBJ whole genome shotgun (WGS) entry which is preliminary data.</text>
</comment>
<evidence type="ECO:0000313" key="9">
    <source>
        <dbReference type="Proteomes" id="UP000663829"/>
    </source>
</evidence>
<organism evidence="7 9">
    <name type="scientific">Didymodactylos carnosus</name>
    <dbReference type="NCBI Taxonomy" id="1234261"/>
    <lineage>
        <taxon>Eukaryota</taxon>
        <taxon>Metazoa</taxon>
        <taxon>Spiralia</taxon>
        <taxon>Gnathifera</taxon>
        <taxon>Rotifera</taxon>
        <taxon>Eurotatoria</taxon>
        <taxon>Bdelloidea</taxon>
        <taxon>Philodinida</taxon>
        <taxon>Philodinidae</taxon>
        <taxon>Didymodactylos</taxon>
    </lineage>
</organism>
<dbReference type="PANTHER" id="PTHR14795">
    <property type="entry name" value="HELICASE RELATED"/>
    <property type="match status" value="1"/>
</dbReference>
<keyword evidence="9" id="KW-1185">Reference proteome</keyword>
<feature type="transmembrane region" description="Helical" evidence="2">
    <location>
        <begin position="411"/>
        <end position="428"/>
    </location>
</feature>
<feature type="coiled-coil region" evidence="1">
    <location>
        <begin position="373"/>
        <end position="400"/>
    </location>
</feature>
<dbReference type="Pfam" id="PF24394">
    <property type="entry name" value="TMEM62_C"/>
    <property type="match status" value="1"/>
</dbReference>
<feature type="domain" description="TMEM62 Ig-like" evidence="5">
    <location>
        <begin position="298"/>
        <end position="390"/>
    </location>
</feature>
<keyword evidence="3" id="KW-0732">Signal</keyword>
<accession>A0A813WKB1</accession>
<dbReference type="PANTHER" id="PTHR14795:SF0">
    <property type="entry name" value="TRANSMEMBRANE PROTEIN 62"/>
    <property type="match status" value="1"/>
</dbReference>
<dbReference type="Gene3D" id="3.60.21.10">
    <property type="match status" value="1"/>
</dbReference>
<evidence type="ECO:0008006" key="10">
    <source>
        <dbReference type="Google" id="ProtNLM"/>
    </source>
</evidence>
<feature type="domain" description="TMEM62 C-terminal" evidence="6">
    <location>
        <begin position="424"/>
        <end position="515"/>
    </location>
</feature>
<dbReference type="InterPro" id="IPR004843">
    <property type="entry name" value="Calcineurin-like_PHP"/>
</dbReference>
<evidence type="ECO:0000256" key="1">
    <source>
        <dbReference type="SAM" id="Coils"/>
    </source>
</evidence>
<keyword evidence="1" id="KW-0175">Coiled coil</keyword>
<dbReference type="EMBL" id="CAJOBC010000977">
    <property type="protein sequence ID" value="CAF3644429.1"/>
    <property type="molecule type" value="Genomic_DNA"/>
</dbReference>
<proteinExistence type="predicted"/>
<feature type="domain" description="Calcineurin-like phosphoesterase" evidence="4">
    <location>
        <begin position="41"/>
        <end position="246"/>
    </location>
</feature>
<dbReference type="InterPro" id="IPR056230">
    <property type="entry name" value="TMEM62_C"/>
</dbReference>
<keyword evidence="2" id="KW-1133">Transmembrane helix</keyword>
<feature type="signal peptide" evidence="3">
    <location>
        <begin position="1"/>
        <end position="26"/>
    </location>
</feature>
<keyword evidence="2" id="KW-0472">Membrane</keyword>
<dbReference type="Proteomes" id="UP000663829">
    <property type="component" value="Unassembled WGS sequence"/>
</dbReference>
<dbReference type="Proteomes" id="UP000681722">
    <property type="component" value="Unassembled WGS sequence"/>
</dbReference>
<gene>
    <name evidence="7" type="ORF">GPM918_LOCUS6365</name>
    <name evidence="8" type="ORF">SRO942_LOCUS6365</name>
</gene>
<evidence type="ECO:0000259" key="5">
    <source>
        <dbReference type="Pfam" id="PF24384"/>
    </source>
</evidence>
<dbReference type="GO" id="GO:0016787">
    <property type="term" value="F:hydrolase activity"/>
    <property type="evidence" value="ECO:0007669"/>
    <property type="project" value="InterPro"/>
</dbReference>
<feature type="chain" id="PRO_5035598108" description="Calcineurin-like phosphoesterase domain-containing protein" evidence="3">
    <location>
        <begin position="27"/>
        <end position="610"/>
    </location>
</feature>
<keyword evidence="2" id="KW-0812">Transmembrane</keyword>
<evidence type="ECO:0000259" key="4">
    <source>
        <dbReference type="Pfam" id="PF00149"/>
    </source>
</evidence>